<keyword evidence="12" id="KW-1185">Reference proteome</keyword>
<evidence type="ECO:0000313" key="11">
    <source>
        <dbReference type="EMBL" id="KAL2068449.1"/>
    </source>
</evidence>
<evidence type="ECO:0000256" key="8">
    <source>
        <dbReference type="ARBA" id="ARBA00031256"/>
    </source>
</evidence>
<reference evidence="11 12" key="1">
    <citation type="journal article" date="2024" name="Commun. Biol.">
        <title>Comparative genomic analysis of thermophilic fungi reveals convergent evolutionary adaptations and gene losses.</title>
        <authorList>
            <person name="Steindorff A.S."/>
            <person name="Aguilar-Pontes M.V."/>
            <person name="Robinson A.J."/>
            <person name="Andreopoulos B."/>
            <person name="LaButti K."/>
            <person name="Kuo A."/>
            <person name="Mondo S."/>
            <person name="Riley R."/>
            <person name="Otillar R."/>
            <person name="Haridas S."/>
            <person name="Lipzen A."/>
            <person name="Grimwood J."/>
            <person name="Schmutz J."/>
            <person name="Clum A."/>
            <person name="Reid I.D."/>
            <person name="Moisan M.C."/>
            <person name="Butler G."/>
            <person name="Nguyen T.T.M."/>
            <person name="Dewar K."/>
            <person name="Conant G."/>
            <person name="Drula E."/>
            <person name="Henrissat B."/>
            <person name="Hansel C."/>
            <person name="Singer S."/>
            <person name="Hutchinson M.I."/>
            <person name="de Vries R.P."/>
            <person name="Natvig D.O."/>
            <person name="Powell A.J."/>
            <person name="Tsang A."/>
            <person name="Grigoriev I.V."/>
        </authorList>
    </citation>
    <scope>NUCLEOTIDE SEQUENCE [LARGE SCALE GENOMIC DNA]</scope>
    <source>
        <strain evidence="11 12">CBS 494.80</strain>
    </source>
</reference>
<keyword evidence="6 9" id="KW-0804">Transcription</keyword>
<evidence type="ECO:0000256" key="6">
    <source>
        <dbReference type="ARBA" id="ARBA00023163"/>
    </source>
</evidence>
<evidence type="ECO:0000256" key="10">
    <source>
        <dbReference type="SAM" id="MobiDB-lite"/>
    </source>
</evidence>
<comment type="subunit">
    <text evidence="9">Component of the Mediator complex.</text>
</comment>
<sequence>MSASLVAWQTFLTRCIESRLDPDTFTTYIEVLETQAPLPAPRIADLFLAPREGGDFAPDPLVVQYIQILLSSGKVNVSSLLRGLWKVSSFKDKVNGGTEGQKDGGSDAGGKVKASKTWKSSYTTEETLFYRISKYISSGTAPRDLQETVELITACIQWMDTVISASQIAHSMLGLTQAHAAEMTSQHMALGTMVIAVVENARVVHALGRRAVPKPTRKSLGKALEGFVPLLLQSSPQGAARLEVFRTETLVAFEPIEIKEPKEGADKEIEDILADGLQLGVESMVVEEMPVINTRAGLYVYFNSLLVARPLIDDNSIFAYLHNRYQGDIRSTMIDVILAAFDILANAQFRNERASTTTILRSFLINKIPLLLSSLSSSLFPPLTPEYCITEALSHVDTNAFPTISNMFDETSSSNIFSDSVRTDFCFACCLHGLIEESNIVELLGDEPMQSLPAGGRYMKENLVQQCLSDPERAERLIDELQLMDGNVGAVSQAITEVIAQLCNNKETMSLKGLCSKLVKVPSSLDVILLFDKPASFLQPICDLLDHWSYDEDQGEYQPVYEEFGSILLLVLSFANRYNLSTVDIGIRNQDLFVAKLLNQGHLSRKMETLSEQEQTHLDGWIKGLFDNESGGLGDELMSSCPPQDFYLLVPTLFHEIVLGCSTKNLSEEALKGGLEYLVDTFLLPALVPGITWLACHLWESRGDGNAVLQILSALITSPTSISNNTEASQMLNSILNIVAKNLEHSLRWLQRAEPSRQDIEPLLKALRGNLFWERRGAAGHTELESWTSSPSGGMVVALKTTLANLVQWGLNPTLNSNPANYTHRQILTAVKMLTAQRVLNAIIDELKAQTATGNGSVALDAACALICAPESASWEAGIHTDIMGAATIIPQQRRMNLREALKLAADTTPKLHKTDPFHAETIVRLYRKVEAQLIMPQQTMLQHDGLGDLNSAIEAVDAMAADALHGDGLGDGTDLGLGDHGDLMQGLMGGSADDLLGFGNGGDLGDGMGF</sequence>
<protein>
    <recommendedName>
        <fullName evidence="3 9">Mediator of RNA polymerase II transcription subunit 5</fullName>
    </recommendedName>
    <alternativeName>
        <fullName evidence="8 9">Mediator complex subunit 5</fullName>
    </alternativeName>
</protein>
<evidence type="ECO:0000256" key="5">
    <source>
        <dbReference type="ARBA" id="ARBA00023159"/>
    </source>
</evidence>
<dbReference type="Pfam" id="PF08689">
    <property type="entry name" value="Med5"/>
    <property type="match status" value="1"/>
</dbReference>
<keyword evidence="5 9" id="KW-0010">Activator</keyword>
<dbReference type="InterPro" id="IPR014801">
    <property type="entry name" value="Mediator_Med5_fun"/>
</dbReference>
<comment type="similarity">
    <text evidence="2 9">Belongs to the Mediator complex subunit 5 family.</text>
</comment>
<evidence type="ECO:0000256" key="7">
    <source>
        <dbReference type="ARBA" id="ARBA00023242"/>
    </source>
</evidence>
<organism evidence="11 12">
    <name type="scientific">Oculimacula yallundae</name>
    <dbReference type="NCBI Taxonomy" id="86028"/>
    <lineage>
        <taxon>Eukaryota</taxon>
        <taxon>Fungi</taxon>
        <taxon>Dikarya</taxon>
        <taxon>Ascomycota</taxon>
        <taxon>Pezizomycotina</taxon>
        <taxon>Leotiomycetes</taxon>
        <taxon>Helotiales</taxon>
        <taxon>Ploettnerulaceae</taxon>
        <taxon>Oculimacula</taxon>
    </lineage>
</organism>
<gene>
    <name evidence="9" type="primary">MED5</name>
    <name evidence="11" type="ORF">VTL71DRAFT_16547</name>
</gene>
<dbReference type="Proteomes" id="UP001595075">
    <property type="component" value="Unassembled WGS sequence"/>
</dbReference>
<keyword evidence="4 9" id="KW-0805">Transcription regulation</keyword>
<evidence type="ECO:0000256" key="2">
    <source>
        <dbReference type="ARBA" id="ARBA00008782"/>
    </source>
</evidence>
<accession>A0ABR4CH01</accession>
<comment type="function">
    <text evidence="9">Component of the Mediator complex, a coactivator involved in the regulated transcription of nearly all RNA polymerase II-dependent genes. Mediator functions as a bridge to convey information from gene-specific regulatory proteins to the basal RNA polymerase II transcription machinery. Mediator is recruited to promoters by direct interactions with regulatory proteins and serves as a scaffold for the assembly of a functional preinitiation complex with RNA polymerase II and the general transcription factors.</text>
</comment>
<name>A0ABR4CH01_9HELO</name>
<evidence type="ECO:0000256" key="1">
    <source>
        <dbReference type="ARBA" id="ARBA00004123"/>
    </source>
</evidence>
<comment type="caution">
    <text evidence="11">The sequence shown here is derived from an EMBL/GenBank/DDBJ whole genome shotgun (WGS) entry which is preliminary data.</text>
</comment>
<evidence type="ECO:0000313" key="12">
    <source>
        <dbReference type="Proteomes" id="UP001595075"/>
    </source>
</evidence>
<evidence type="ECO:0000256" key="3">
    <source>
        <dbReference type="ARBA" id="ARBA00020628"/>
    </source>
</evidence>
<evidence type="ECO:0000256" key="4">
    <source>
        <dbReference type="ARBA" id="ARBA00023015"/>
    </source>
</evidence>
<dbReference type="PANTHER" id="PTHR35784:SF1">
    <property type="entry name" value="MEDIATOR OF RNA POLYMERASE II TRANSCRIPTION SUBUNIT 5"/>
    <property type="match status" value="1"/>
</dbReference>
<evidence type="ECO:0000256" key="9">
    <source>
        <dbReference type="RuleBase" id="RU364142"/>
    </source>
</evidence>
<feature type="compositionally biased region" description="Basic and acidic residues" evidence="10">
    <location>
        <begin position="96"/>
        <end position="105"/>
    </location>
</feature>
<dbReference type="EMBL" id="JAZHXI010000009">
    <property type="protein sequence ID" value="KAL2068449.1"/>
    <property type="molecule type" value="Genomic_DNA"/>
</dbReference>
<comment type="subcellular location">
    <subcellularLocation>
        <location evidence="1 9">Nucleus</location>
    </subcellularLocation>
</comment>
<feature type="region of interest" description="Disordered" evidence="10">
    <location>
        <begin position="96"/>
        <end position="116"/>
    </location>
</feature>
<proteinExistence type="inferred from homology"/>
<keyword evidence="7 9" id="KW-0539">Nucleus</keyword>
<dbReference type="PANTHER" id="PTHR35784">
    <property type="entry name" value="MEDIATOR OF RNA POLYMERASE II TRANSCRIPTION SUBUNIT 5"/>
    <property type="match status" value="1"/>
</dbReference>